<dbReference type="PANTHER" id="PTHR39323:SF1">
    <property type="entry name" value="BLR1149 PROTEIN"/>
    <property type="match status" value="1"/>
</dbReference>
<dbReference type="Gene3D" id="3.60.21.10">
    <property type="match status" value="1"/>
</dbReference>
<gene>
    <name evidence="2" type="ORF">GC250_00585</name>
</gene>
<dbReference type="OrthoDB" id="18264at2157"/>
<name>A0A6A9QH24_SULME</name>
<organism evidence="2 3">
    <name type="scientific">Sulfuracidifex metallicus DSM 6482 = JCM 9184</name>
    <dbReference type="NCBI Taxonomy" id="523847"/>
    <lineage>
        <taxon>Archaea</taxon>
        <taxon>Thermoproteota</taxon>
        <taxon>Thermoprotei</taxon>
        <taxon>Sulfolobales</taxon>
        <taxon>Sulfolobaceae</taxon>
        <taxon>Sulfuracidifex</taxon>
    </lineage>
</organism>
<sequence>MIAISDSVFIDGDLPVLYLKRLDGIVMSDIHIGYEQDMAKRGIYIPNVQKKRFLSVYEKSLSTFNFKKLIINGDFKHTFEKLTKQEKDELSEILSRTREDGIEVKVIKGNHDNYISLVVEKFDNVELMDSMEVDNFMITHGHKTIEKKDDKTFILGHEHPRLSIRDRIGYVKRFQVFLSIPVRDSSSKIIVLPPVGTYQAGNDVTMFHSNYMSPLIRNYGSLENAKPYVIVEGEGIMEFPELKLLRKIII</sequence>
<dbReference type="InterPro" id="IPR004376">
    <property type="entry name" value="Pesterase_MJ0037"/>
</dbReference>
<dbReference type="AlphaFoldDB" id="A0A6A9QH24"/>
<dbReference type="SUPFAM" id="SSF56300">
    <property type="entry name" value="Metallo-dependent phosphatases"/>
    <property type="match status" value="1"/>
</dbReference>
<dbReference type="Proteomes" id="UP000470772">
    <property type="component" value="Unassembled WGS sequence"/>
</dbReference>
<dbReference type="Pfam" id="PF00149">
    <property type="entry name" value="Metallophos"/>
    <property type="match status" value="1"/>
</dbReference>
<evidence type="ECO:0000313" key="3">
    <source>
        <dbReference type="Proteomes" id="UP000470772"/>
    </source>
</evidence>
<evidence type="ECO:0000313" key="2">
    <source>
        <dbReference type="EMBL" id="MUN27994.1"/>
    </source>
</evidence>
<reference evidence="2 3" key="1">
    <citation type="submission" date="2019-10" db="EMBL/GenBank/DDBJ databases">
        <title>Sequencing and Assembly of Multiple Reported Metal-Biooxidizing Members of the Extremely Thermoacidophilic Archaeal Family Sulfolobaceae.</title>
        <authorList>
            <person name="Counts J.A."/>
            <person name="Kelly R.M."/>
        </authorList>
    </citation>
    <scope>NUCLEOTIDE SEQUENCE [LARGE SCALE GENOMIC DNA]</scope>
    <source>
        <strain evidence="2 3">DSM 6482</strain>
    </source>
</reference>
<dbReference type="InterPro" id="IPR029052">
    <property type="entry name" value="Metallo-depent_PP-like"/>
</dbReference>
<protein>
    <submittedName>
        <fullName evidence="2">Phosphoesterase</fullName>
    </submittedName>
</protein>
<proteinExistence type="predicted"/>
<dbReference type="PANTHER" id="PTHR39323">
    <property type="entry name" value="BLR1149 PROTEIN"/>
    <property type="match status" value="1"/>
</dbReference>
<dbReference type="EMBL" id="WGGD01000005">
    <property type="protein sequence ID" value="MUN27994.1"/>
    <property type="molecule type" value="Genomic_DNA"/>
</dbReference>
<dbReference type="CDD" id="cd07391">
    <property type="entry name" value="MPP_PF1019"/>
    <property type="match status" value="1"/>
</dbReference>
<dbReference type="PIRSF" id="PIRSF000887">
    <property type="entry name" value="Pesterase_MJ0037"/>
    <property type="match status" value="1"/>
</dbReference>
<comment type="caution">
    <text evidence="2">The sequence shown here is derived from an EMBL/GenBank/DDBJ whole genome shotgun (WGS) entry which is preliminary data.</text>
</comment>
<keyword evidence="3" id="KW-1185">Reference proteome</keyword>
<accession>A0A6A9QH24</accession>
<dbReference type="RefSeq" id="WP_054837796.1">
    <property type="nucleotide sequence ID" value="NZ_BBBY01000002.1"/>
</dbReference>
<feature type="domain" description="Calcineurin-like phosphoesterase" evidence="1">
    <location>
        <begin position="26"/>
        <end position="161"/>
    </location>
</feature>
<dbReference type="GO" id="GO:0016787">
    <property type="term" value="F:hydrolase activity"/>
    <property type="evidence" value="ECO:0007669"/>
    <property type="project" value="InterPro"/>
</dbReference>
<evidence type="ECO:0000259" key="1">
    <source>
        <dbReference type="Pfam" id="PF00149"/>
    </source>
</evidence>
<dbReference type="InterPro" id="IPR004843">
    <property type="entry name" value="Calcineurin-like_PHP"/>
</dbReference>
<dbReference type="InterPro" id="IPR024173">
    <property type="entry name" value="Pesterase_MJ0037-like"/>
</dbReference>
<dbReference type="NCBIfam" id="TIGR00024">
    <property type="entry name" value="SbcD_rel_arch"/>
    <property type="match status" value="1"/>
</dbReference>